<organism evidence="1 2">
    <name type="scientific">Paraburkholderia sabiae</name>
    <dbReference type="NCBI Taxonomy" id="273251"/>
    <lineage>
        <taxon>Bacteria</taxon>
        <taxon>Pseudomonadati</taxon>
        <taxon>Pseudomonadota</taxon>
        <taxon>Betaproteobacteria</taxon>
        <taxon>Burkholderiales</taxon>
        <taxon>Burkholderiaceae</taxon>
        <taxon>Paraburkholderia</taxon>
    </lineage>
</organism>
<accession>A0ABU9QH20</accession>
<evidence type="ECO:0000313" key="1">
    <source>
        <dbReference type="EMBL" id="MEM5288765.1"/>
    </source>
</evidence>
<gene>
    <name evidence="1" type="ORF">V4C55_23840</name>
</gene>
<dbReference type="EMBL" id="JAZHGC010000021">
    <property type="protein sequence ID" value="MEM5288765.1"/>
    <property type="molecule type" value="Genomic_DNA"/>
</dbReference>
<sequence>MTLAPSLASPAALFRKLERESYRTYHSRSRVHKADHFFNFCVTAHAMRDYFLEHLGKIHKRDKDPFHAEWNTEPLLVAIKDIANSSKHFQLRDRVSGERKAASTMGVRHRRSKFIEIYSDGAGKFEAIAAEGQDISVKLSDGTTLPLHEFTHGVMNYWRDYLRQHGIKIKRQSVSQLIGSAA</sequence>
<name>A0ABU9QH20_9BURK</name>
<proteinExistence type="predicted"/>
<comment type="caution">
    <text evidence="1">The sequence shown here is derived from an EMBL/GenBank/DDBJ whole genome shotgun (WGS) entry which is preliminary data.</text>
</comment>
<keyword evidence="2" id="KW-1185">Reference proteome</keyword>
<evidence type="ECO:0000313" key="2">
    <source>
        <dbReference type="Proteomes" id="UP001494588"/>
    </source>
</evidence>
<reference evidence="1 2" key="1">
    <citation type="submission" date="2024-01" db="EMBL/GenBank/DDBJ databases">
        <title>The diversity of rhizobia nodulating Mimosa spp. in eleven states of Brazil covering several biomes is determined by host plant, location, and edaphic factors.</title>
        <authorList>
            <person name="Rouws L."/>
            <person name="Barauna A."/>
            <person name="Beukes C."/>
            <person name="De Faria S.M."/>
            <person name="Gross E."/>
            <person name="Dos Reis Junior F.B."/>
            <person name="Simon M."/>
            <person name="Maluk M."/>
            <person name="Odee D.W."/>
            <person name="Kenicer G."/>
            <person name="Young J.P.W."/>
            <person name="Reis V.M."/>
            <person name="Zilli J."/>
            <person name="James E.K."/>
        </authorList>
    </citation>
    <scope>NUCLEOTIDE SEQUENCE [LARGE SCALE GENOMIC DNA]</scope>
    <source>
        <strain evidence="1 2">JPY77</strain>
    </source>
</reference>
<dbReference type="RefSeq" id="WP_201656081.1">
    <property type="nucleotide sequence ID" value="NZ_CAJHCS010000024.1"/>
</dbReference>
<dbReference type="Proteomes" id="UP001494588">
    <property type="component" value="Unassembled WGS sequence"/>
</dbReference>
<protein>
    <submittedName>
        <fullName evidence="1">Uncharacterized protein</fullName>
    </submittedName>
</protein>